<protein>
    <recommendedName>
        <fullName evidence="1">DinB-like domain-containing protein</fullName>
    </recommendedName>
</protein>
<comment type="caution">
    <text evidence="2">The sequence shown here is derived from an EMBL/GenBank/DDBJ whole genome shotgun (WGS) entry which is preliminary data.</text>
</comment>
<gene>
    <name evidence="2" type="ORF">Cph01nite_09390</name>
</gene>
<reference evidence="2 3" key="1">
    <citation type="submission" date="2021-01" db="EMBL/GenBank/DDBJ databases">
        <title>Whole genome shotgun sequence of Cellulomonas phragmiteti NBRC 110785.</title>
        <authorList>
            <person name="Komaki H."/>
            <person name="Tamura T."/>
        </authorList>
    </citation>
    <scope>NUCLEOTIDE SEQUENCE [LARGE SCALE GENOMIC DNA]</scope>
    <source>
        <strain evidence="2 3">NBRC 110785</strain>
    </source>
</reference>
<dbReference type="InterPro" id="IPR024775">
    <property type="entry name" value="DinB-like"/>
</dbReference>
<dbReference type="InterPro" id="IPR034660">
    <property type="entry name" value="DinB/YfiT-like"/>
</dbReference>
<accession>A0ABQ4DIK8</accession>
<dbReference type="EMBL" id="BONP01000004">
    <property type="protein sequence ID" value="GIG39177.1"/>
    <property type="molecule type" value="Genomic_DNA"/>
</dbReference>
<dbReference type="Pfam" id="PF12867">
    <property type="entry name" value="DinB_2"/>
    <property type="match status" value="1"/>
</dbReference>
<name>A0ABQ4DIK8_9CELL</name>
<organism evidence="2 3">
    <name type="scientific">Cellulomonas phragmiteti</name>
    <dbReference type="NCBI Taxonomy" id="478780"/>
    <lineage>
        <taxon>Bacteria</taxon>
        <taxon>Bacillati</taxon>
        <taxon>Actinomycetota</taxon>
        <taxon>Actinomycetes</taxon>
        <taxon>Micrococcales</taxon>
        <taxon>Cellulomonadaceae</taxon>
        <taxon>Cellulomonas</taxon>
    </lineage>
</organism>
<sequence length="179" mass="19431">MVSGDGERVRVSPMTDDEYLWEPVPGSWSVRRKADGPGVGATVLVGAGVWGRDGGRPHPWPPPVTTIAWRIAHLAEMLLLRAEYTVGSRQGAEADLRFPGAAAAGVAMLERGLGAWREALVTADDAALDQVGRSTYPDGDDADQPFIEIVWWVSQEVLHHGAEIALLRDLYAARRPAER</sequence>
<evidence type="ECO:0000313" key="3">
    <source>
        <dbReference type="Proteomes" id="UP000614741"/>
    </source>
</evidence>
<feature type="domain" description="DinB-like" evidence="1">
    <location>
        <begin position="61"/>
        <end position="164"/>
    </location>
</feature>
<dbReference type="Proteomes" id="UP000614741">
    <property type="component" value="Unassembled WGS sequence"/>
</dbReference>
<keyword evidence="3" id="KW-1185">Reference proteome</keyword>
<evidence type="ECO:0000313" key="2">
    <source>
        <dbReference type="EMBL" id="GIG39177.1"/>
    </source>
</evidence>
<evidence type="ECO:0000259" key="1">
    <source>
        <dbReference type="Pfam" id="PF12867"/>
    </source>
</evidence>
<proteinExistence type="predicted"/>
<dbReference type="SUPFAM" id="SSF109854">
    <property type="entry name" value="DinB/YfiT-like putative metalloenzymes"/>
    <property type="match status" value="1"/>
</dbReference>